<feature type="non-terminal residue" evidence="1">
    <location>
        <position position="39"/>
    </location>
</feature>
<sequence>MLPVMPKMTVLLVNTVVPLLEFNNLTPCIPLSLQGEGEG</sequence>
<name>X1AYN8_9ZZZZ</name>
<dbReference type="AlphaFoldDB" id="X1AYN8"/>
<comment type="caution">
    <text evidence="1">The sequence shown here is derived from an EMBL/GenBank/DDBJ whole genome shotgun (WGS) entry which is preliminary data.</text>
</comment>
<evidence type="ECO:0000313" key="1">
    <source>
        <dbReference type="EMBL" id="GAG64871.1"/>
    </source>
</evidence>
<protein>
    <submittedName>
        <fullName evidence="1">Uncharacterized protein</fullName>
    </submittedName>
</protein>
<accession>X1AYN8</accession>
<reference evidence="1" key="1">
    <citation type="journal article" date="2014" name="Front. Microbiol.">
        <title>High frequency of phylogenetically diverse reductive dehalogenase-homologous genes in deep subseafloor sedimentary metagenomes.</title>
        <authorList>
            <person name="Kawai M."/>
            <person name="Futagami T."/>
            <person name="Toyoda A."/>
            <person name="Takaki Y."/>
            <person name="Nishi S."/>
            <person name="Hori S."/>
            <person name="Arai W."/>
            <person name="Tsubouchi T."/>
            <person name="Morono Y."/>
            <person name="Uchiyama I."/>
            <person name="Ito T."/>
            <person name="Fujiyama A."/>
            <person name="Inagaki F."/>
            <person name="Takami H."/>
        </authorList>
    </citation>
    <scope>NUCLEOTIDE SEQUENCE</scope>
    <source>
        <strain evidence="1">Expedition CK06-06</strain>
    </source>
</reference>
<gene>
    <name evidence="1" type="ORF">S01H4_17814</name>
</gene>
<proteinExistence type="predicted"/>
<dbReference type="EMBL" id="BART01007867">
    <property type="protein sequence ID" value="GAG64871.1"/>
    <property type="molecule type" value="Genomic_DNA"/>
</dbReference>
<organism evidence="1">
    <name type="scientific">marine sediment metagenome</name>
    <dbReference type="NCBI Taxonomy" id="412755"/>
    <lineage>
        <taxon>unclassified sequences</taxon>
        <taxon>metagenomes</taxon>
        <taxon>ecological metagenomes</taxon>
    </lineage>
</organism>